<accession>A0ABV8UHV4</accession>
<keyword evidence="3 6" id="KW-0812">Transmembrane</keyword>
<evidence type="ECO:0000256" key="4">
    <source>
        <dbReference type="ARBA" id="ARBA00022989"/>
    </source>
</evidence>
<dbReference type="InterPro" id="IPR001851">
    <property type="entry name" value="ABC_transp_permease"/>
</dbReference>
<protein>
    <submittedName>
        <fullName evidence="7">Branched-chain amino acid ABC transporter permease</fullName>
    </submittedName>
</protein>
<feature type="transmembrane region" description="Helical" evidence="6">
    <location>
        <begin position="200"/>
        <end position="224"/>
    </location>
</feature>
<dbReference type="RefSeq" id="WP_382420482.1">
    <property type="nucleotide sequence ID" value="NZ_JBHSCW010000001.1"/>
</dbReference>
<feature type="transmembrane region" description="Helical" evidence="6">
    <location>
        <begin position="79"/>
        <end position="100"/>
    </location>
</feature>
<feature type="transmembrane region" description="Helical" evidence="6">
    <location>
        <begin position="150"/>
        <end position="169"/>
    </location>
</feature>
<evidence type="ECO:0000256" key="5">
    <source>
        <dbReference type="ARBA" id="ARBA00023136"/>
    </source>
</evidence>
<dbReference type="PANTHER" id="PTHR30482:SF10">
    <property type="entry name" value="HIGH-AFFINITY BRANCHED-CHAIN AMINO ACID TRANSPORT PROTEIN BRAE"/>
    <property type="match status" value="1"/>
</dbReference>
<keyword evidence="5 6" id="KW-0472">Membrane</keyword>
<comment type="subcellular location">
    <subcellularLocation>
        <location evidence="1">Cell membrane</location>
        <topology evidence="1">Multi-pass membrane protein</topology>
    </subcellularLocation>
</comment>
<evidence type="ECO:0000256" key="6">
    <source>
        <dbReference type="SAM" id="Phobius"/>
    </source>
</evidence>
<feature type="transmembrane region" description="Helical" evidence="6">
    <location>
        <begin position="45"/>
        <end position="67"/>
    </location>
</feature>
<keyword evidence="2" id="KW-1003">Cell membrane</keyword>
<reference evidence="8" key="1">
    <citation type="journal article" date="2019" name="Int. J. Syst. Evol. Microbiol.">
        <title>The Global Catalogue of Microorganisms (GCM) 10K type strain sequencing project: providing services to taxonomists for standard genome sequencing and annotation.</title>
        <authorList>
            <consortium name="The Broad Institute Genomics Platform"/>
            <consortium name="The Broad Institute Genome Sequencing Center for Infectious Disease"/>
            <person name="Wu L."/>
            <person name="Ma J."/>
        </authorList>
    </citation>
    <scope>NUCLEOTIDE SEQUENCE [LARGE SCALE GENOMIC DNA]</scope>
    <source>
        <strain evidence="8">CECT 8472</strain>
    </source>
</reference>
<organism evidence="7 8">
    <name type="scientific">Fodinicurvata halophila</name>
    <dbReference type="NCBI Taxonomy" id="1419723"/>
    <lineage>
        <taxon>Bacteria</taxon>
        <taxon>Pseudomonadati</taxon>
        <taxon>Pseudomonadota</taxon>
        <taxon>Alphaproteobacteria</taxon>
        <taxon>Rhodospirillales</taxon>
        <taxon>Rhodovibrionaceae</taxon>
        <taxon>Fodinicurvata</taxon>
    </lineage>
</organism>
<evidence type="ECO:0000313" key="7">
    <source>
        <dbReference type="EMBL" id="MFC4350236.1"/>
    </source>
</evidence>
<evidence type="ECO:0000256" key="3">
    <source>
        <dbReference type="ARBA" id="ARBA00022692"/>
    </source>
</evidence>
<evidence type="ECO:0000256" key="2">
    <source>
        <dbReference type="ARBA" id="ARBA00022475"/>
    </source>
</evidence>
<dbReference type="InterPro" id="IPR043428">
    <property type="entry name" value="LivM-like"/>
</dbReference>
<keyword evidence="4 6" id="KW-1133">Transmembrane helix</keyword>
<keyword evidence="8" id="KW-1185">Reference proteome</keyword>
<feature type="transmembrane region" description="Helical" evidence="6">
    <location>
        <begin position="274"/>
        <end position="298"/>
    </location>
</feature>
<dbReference type="Proteomes" id="UP001595799">
    <property type="component" value="Unassembled WGS sequence"/>
</dbReference>
<feature type="transmembrane region" description="Helical" evidence="6">
    <location>
        <begin position="236"/>
        <end position="262"/>
    </location>
</feature>
<dbReference type="EMBL" id="JBHSCW010000001">
    <property type="protein sequence ID" value="MFC4350236.1"/>
    <property type="molecule type" value="Genomic_DNA"/>
</dbReference>
<sequence>MMRILLTALVIAVIASLPILGDNYLLRLGTMFAMYAVMALSWNVIGGYAGYPSFATAAFFGLGAYTGALLQGSGVPMPLAWSAACLAAALFAAALGAAILHLKGHYFAIASLVVGEVLLEVATSWTSLTGGGMGLNLPVLQISVDAQARLFFWAMLSLAVLAFVMNWLVASSKIGFALKCIRQNEDASAMVGVNTTFYKVVGFTLSALFVGGAGAIYASWVFYIEPPDVFDILHSVKPVVIALLGGAGTVVGPVIGAGIFLVMEELVWRNFLSFHSGVLGILIVALIFFLPNGLVGLVRSRPGRAGKGTLLSRKKAGEHKK</sequence>
<comment type="caution">
    <text evidence="7">The sequence shown here is derived from an EMBL/GenBank/DDBJ whole genome shotgun (WGS) entry which is preliminary data.</text>
</comment>
<dbReference type="PANTHER" id="PTHR30482">
    <property type="entry name" value="HIGH-AFFINITY BRANCHED-CHAIN AMINO ACID TRANSPORT SYSTEM PERMEASE"/>
    <property type="match status" value="1"/>
</dbReference>
<dbReference type="Pfam" id="PF02653">
    <property type="entry name" value="BPD_transp_2"/>
    <property type="match status" value="1"/>
</dbReference>
<name>A0ABV8UHV4_9PROT</name>
<gene>
    <name evidence="7" type="ORF">ACFOW6_01640</name>
</gene>
<feature type="transmembrane region" description="Helical" evidence="6">
    <location>
        <begin position="106"/>
        <end position="129"/>
    </location>
</feature>
<evidence type="ECO:0000313" key="8">
    <source>
        <dbReference type="Proteomes" id="UP001595799"/>
    </source>
</evidence>
<evidence type="ECO:0000256" key="1">
    <source>
        <dbReference type="ARBA" id="ARBA00004651"/>
    </source>
</evidence>
<dbReference type="CDD" id="cd06581">
    <property type="entry name" value="TM_PBP1_LivM_like"/>
    <property type="match status" value="1"/>
</dbReference>
<proteinExistence type="predicted"/>